<dbReference type="STRING" id="316067.Geob_0654"/>
<proteinExistence type="predicted"/>
<dbReference type="AlphaFoldDB" id="B9M0I2"/>
<gene>
    <name evidence="1" type="ordered locus">Geob_0654</name>
</gene>
<evidence type="ECO:0000313" key="2">
    <source>
        <dbReference type="Proteomes" id="UP000007721"/>
    </source>
</evidence>
<keyword evidence="2" id="KW-1185">Reference proteome</keyword>
<dbReference type="RefSeq" id="WP_012645748.1">
    <property type="nucleotide sequence ID" value="NC_011979.1"/>
</dbReference>
<evidence type="ECO:0000313" key="1">
    <source>
        <dbReference type="EMBL" id="ACM19019.1"/>
    </source>
</evidence>
<dbReference type="KEGG" id="geo:Geob_0654"/>
<dbReference type="eggNOG" id="COG4122">
    <property type="taxonomic scope" value="Bacteria"/>
</dbReference>
<dbReference type="Proteomes" id="UP000007721">
    <property type="component" value="Chromosome"/>
</dbReference>
<dbReference type="EMBL" id="CP001390">
    <property type="protein sequence ID" value="ACM19019.1"/>
    <property type="molecule type" value="Genomic_DNA"/>
</dbReference>
<dbReference type="HOGENOM" id="CLU_836153_0_0_7"/>
<accession>B9M0I2</accession>
<sequence>MRYDLITILWGPGYTGYFLEIVLPSHLAKGNLEAFRGKNSRYRIFTTSKDAEIIRGAAPYQALSSMMTTEIFPIDFLDAFEKYKRMTLCHKIAIKEAEEIGATMLFLPPDVIFATGAFANLLSVAEEAMAIMIAVPRVVKDAVTPLCLAAKDTPVELNIQPRHMVQMMLSHLHPTANALFYDTRQASIWPSQIYFKVPEQGLIAHCFHLHPILVRPRVNSVAFDVTIDGDYLLASCPDSSEIAVITDSDLVMAMEPCDDSYGPSPSSSSYQLDKITEWAATNANQHHRHFFTRKICFHSGETNSPEWLKMKEASEMFVSYITAWLGRSGSGR</sequence>
<dbReference type="OrthoDB" id="8445636at2"/>
<reference evidence="1 2" key="1">
    <citation type="submission" date="2009-01" db="EMBL/GenBank/DDBJ databases">
        <title>Complete sequence of Geobacter sp. FRC-32.</title>
        <authorList>
            <consortium name="US DOE Joint Genome Institute"/>
            <person name="Lucas S."/>
            <person name="Copeland A."/>
            <person name="Lapidus A."/>
            <person name="Glavina del Rio T."/>
            <person name="Dalin E."/>
            <person name="Tice H."/>
            <person name="Bruce D."/>
            <person name="Goodwin L."/>
            <person name="Pitluck S."/>
            <person name="Saunders E."/>
            <person name="Brettin T."/>
            <person name="Detter J.C."/>
            <person name="Han C."/>
            <person name="Larimer F."/>
            <person name="Land M."/>
            <person name="Hauser L."/>
            <person name="Kyrpides N."/>
            <person name="Ovchinnikova G."/>
            <person name="Kostka J."/>
            <person name="Richardson P."/>
        </authorList>
    </citation>
    <scope>NUCLEOTIDE SEQUENCE [LARGE SCALE GENOMIC DNA]</scope>
    <source>
        <strain evidence="2">DSM 22248 / JCM 15807 / FRC-32</strain>
    </source>
</reference>
<name>B9M0I2_GEODF</name>
<protein>
    <submittedName>
        <fullName evidence="1">Uncharacterized protein</fullName>
    </submittedName>
</protein>
<organism evidence="1 2">
    <name type="scientific">Geotalea daltonii (strain DSM 22248 / JCM 15807 / FRC-32)</name>
    <name type="common">Geobacter daltonii</name>
    <dbReference type="NCBI Taxonomy" id="316067"/>
    <lineage>
        <taxon>Bacteria</taxon>
        <taxon>Pseudomonadati</taxon>
        <taxon>Thermodesulfobacteriota</taxon>
        <taxon>Desulfuromonadia</taxon>
        <taxon>Geobacterales</taxon>
        <taxon>Geobacteraceae</taxon>
        <taxon>Geotalea</taxon>
    </lineage>
</organism>